<dbReference type="GO" id="GO:0003785">
    <property type="term" value="F:actin monomer binding"/>
    <property type="evidence" value="ECO:0007669"/>
    <property type="project" value="TreeGrafter"/>
</dbReference>
<feature type="domain" description="ADF-H" evidence="11">
    <location>
        <begin position="1"/>
        <end position="140"/>
    </location>
</feature>
<evidence type="ECO:0000256" key="4">
    <source>
        <dbReference type="ARBA" id="ARBA00022490"/>
    </source>
</evidence>
<evidence type="ECO:0000256" key="6">
    <source>
        <dbReference type="ARBA" id="ARBA00023203"/>
    </source>
</evidence>
<sequence>MSHQSGIKTSQELADLFVTAVAEGNLRVIRVSIVSESLIPDGTAEVSGSWETDFFKIQNFLEEKKPAYILYRMDTKSSAGDYEWLFLAYVPDNAKVRDKMLYASTRATLTKELGDYRFVESMYGSTTEEFTIEGYRRHLKHQKAAAPLTEREKELNEVRAAEASTNIYSSSARRSHAAGVSFPTSDDAIRALKNLGQTDRSKNLVQLKIDTAGECIELGSVTQIDVGQLSESIPTDAPRFSFFAYKYNYNGQEHDSIVFIYTCPSSSKIRERMLYSSSKASVISTGQNDCGLTIAKKFETNEVEDLTEAYLLEELHPKRETLSRGFDRPKPPGRRTHRT</sequence>
<evidence type="ECO:0000256" key="9">
    <source>
        <dbReference type="ARBA" id="ARBA00056419"/>
    </source>
</evidence>
<evidence type="ECO:0000256" key="3">
    <source>
        <dbReference type="ARBA" id="ARBA00009557"/>
    </source>
</evidence>
<evidence type="ECO:0000259" key="11">
    <source>
        <dbReference type="PROSITE" id="PS51263"/>
    </source>
</evidence>
<comment type="subunit">
    <text evidence="8">Interacts with G-actin; ADP-actin form.</text>
</comment>
<dbReference type="CDD" id="cd11285">
    <property type="entry name" value="ADF_Twf-N_like"/>
    <property type="match status" value="1"/>
</dbReference>
<dbReference type="EMBL" id="CAJVPI010000273">
    <property type="protein sequence ID" value="CAG8511763.1"/>
    <property type="molecule type" value="Genomic_DNA"/>
</dbReference>
<dbReference type="InterPro" id="IPR028458">
    <property type="entry name" value="Twinfilin"/>
</dbReference>
<keyword evidence="4" id="KW-0963">Cytoplasm</keyword>
<comment type="function">
    <text evidence="9">Actin-binding protein involved in motile and morphological processes. Inhibits actin polymerization, likely by sequestering G-actin.</text>
</comment>
<dbReference type="InterPro" id="IPR029006">
    <property type="entry name" value="ADF-H/Gelsolin-like_dom_sf"/>
</dbReference>
<keyword evidence="6" id="KW-0009">Actin-binding</keyword>
<dbReference type="PROSITE" id="PS51263">
    <property type="entry name" value="ADF_H"/>
    <property type="match status" value="2"/>
</dbReference>
<dbReference type="Pfam" id="PF00241">
    <property type="entry name" value="Cofilin_ADF"/>
    <property type="match status" value="2"/>
</dbReference>
<dbReference type="PANTHER" id="PTHR13759">
    <property type="entry name" value="TWINFILIN"/>
    <property type="match status" value="1"/>
</dbReference>
<dbReference type="GO" id="GO:0005938">
    <property type="term" value="C:cell cortex"/>
    <property type="evidence" value="ECO:0007669"/>
    <property type="project" value="UniProtKB-SubCell"/>
</dbReference>
<accession>A0A9N9F5F0</accession>
<name>A0A9N9F5F0_9GLOM</name>
<dbReference type="AlphaFoldDB" id="A0A9N9F5F0"/>
<dbReference type="SUPFAM" id="SSF55753">
    <property type="entry name" value="Actin depolymerizing proteins"/>
    <property type="match status" value="2"/>
</dbReference>
<dbReference type="FunFam" id="3.40.20.10:FF:000007">
    <property type="entry name" value="Twinfilin-1 isoform 1"/>
    <property type="match status" value="1"/>
</dbReference>
<comment type="subcellular location">
    <subcellularLocation>
        <location evidence="2">Cytoplasm</location>
        <location evidence="2">Cell cortex</location>
    </subcellularLocation>
    <subcellularLocation>
        <location evidence="1">Cytoplasm</location>
        <location evidence="1">Cytoskeleton</location>
    </subcellularLocation>
</comment>
<protein>
    <recommendedName>
        <fullName evidence="10">Twinfilin</fullName>
    </recommendedName>
</protein>
<dbReference type="InterPro" id="IPR002108">
    <property type="entry name" value="ADF-H"/>
</dbReference>
<keyword evidence="13" id="KW-1185">Reference proteome</keyword>
<evidence type="ECO:0000256" key="1">
    <source>
        <dbReference type="ARBA" id="ARBA00004245"/>
    </source>
</evidence>
<dbReference type="OrthoDB" id="10006997at2759"/>
<dbReference type="PANTHER" id="PTHR13759:SF1">
    <property type="entry name" value="TWINFILIN"/>
    <property type="match status" value="1"/>
</dbReference>
<dbReference type="Gene3D" id="3.40.20.10">
    <property type="entry name" value="Severin"/>
    <property type="match status" value="2"/>
</dbReference>
<dbReference type="CDD" id="cd11284">
    <property type="entry name" value="ADF_Twf-C_like"/>
    <property type="match status" value="1"/>
</dbReference>
<reference evidence="12" key="1">
    <citation type="submission" date="2021-06" db="EMBL/GenBank/DDBJ databases">
        <authorList>
            <person name="Kallberg Y."/>
            <person name="Tangrot J."/>
            <person name="Rosling A."/>
        </authorList>
    </citation>
    <scope>NUCLEOTIDE SEQUENCE</scope>
    <source>
        <strain evidence="12">BR232B</strain>
    </source>
</reference>
<comment type="similarity">
    <text evidence="3">Belongs to the actin-binding proteins ADF family. Twinfilin subfamily.</text>
</comment>
<evidence type="ECO:0000313" key="12">
    <source>
        <dbReference type="EMBL" id="CAG8511763.1"/>
    </source>
</evidence>
<evidence type="ECO:0000256" key="2">
    <source>
        <dbReference type="ARBA" id="ARBA00004544"/>
    </source>
</evidence>
<proteinExistence type="inferred from homology"/>
<feature type="domain" description="ADF-H" evidence="11">
    <location>
        <begin position="179"/>
        <end position="316"/>
    </location>
</feature>
<dbReference type="GO" id="GO:0051015">
    <property type="term" value="F:actin filament binding"/>
    <property type="evidence" value="ECO:0007669"/>
    <property type="project" value="TreeGrafter"/>
</dbReference>
<evidence type="ECO:0000256" key="7">
    <source>
        <dbReference type="ARBA" id="ARBA00023212"/>
    </source>
</evidence>
<evidence type="ECO:0000256" key="10">
    <source>
        <dbReference type="ARBA" id="ARBA00069496"/>
    </source>
</evidence>
<evidence type="ECO:0000256" key="8">
    <source>
        <dbReference type="ARBA" id="ARBA00038532"/>
    </source>
</evidence>
<dbReference type="Proteomes" id="UP000789739">
    <property type="component" value="Unassembled WGS sequence"/>
</dbReference>
<dbReference type="FunFam" id="3.40.20.10:FF:000042">
    <property type="entry name" value="Actin depolymerizing protein"/>
    <property type="match status" value="1"/>
</dbReference>
<keyword evidence="5" id="KW-0677">Repeat</keyword>
<comment type="caution">
    <text evidence="12">The sequence shown here is derived from an EMBL/GenBank/DDBJ whole genome shotgun (WGS) entry which is preliminary data.</text>
</comment>
<evidence type="ECO:0000256" key="5">
    <source>
        <dbReference type="ARBA" id="ARBA00022737"/>
    </source>
</evidence>
<keyword evidence="7" id="KW-0206">Cytoskeleton</keyword>
<organism evidence="12 13">
    <name type="scientific">Paraglomus brasilianum</name>
    <dbReference type="NCBI Taxonomy" id="144538"/>
    <lineage>
        <taxon>Eukaryota</taxon>
        <taxon>Fungi</taxon>
        <taxon>Fungi incertae sedis</taxon>
        <taxon>Mucoromycota</taxon>
        <taxon>Glomeromycotina</taxon>
        <taxon>Glomeromycetes</taxon>
        <taxon>Paraglomerales</taxon>
        <taxon>Paraglomeraceae</taxon>
        <taxon>Paraglomus</taxon>
    </lineage>
</organism>
<dbReference type="SMART" id="SM00102">
    <property type="entry name" value="ADF"/>
    <property type="match status" value="2"/>
</dbReference>
<evidence type="ECO:0000313" key="13">
    <source>
        <dbReference type="Proteomes" id="UP000789739"/>
    </source>
</evidence>
<dbReference type="GO" id="GO:0051016">
    <property type="term" value="P:barbed-end actin filament capping"/>
    <property type="evidence" value="ECO:0007669"/>
    <property type="project" value="TreeGrafter"/>
</dbReference>
<dbReference type="GO" id="GO:0030042">
    <property type="term" value="P:actin filament depolymerization"/>
    <property type="evidence" value="ECO:0007669"/>
    <property type="project" value="TreeGrafter"/>
</dbReference>
<dbReference type="GO" id="GO:0005884">
    <property type="term" value="C:actin filament"/>
    <property type="evidence" value="ECO:0007669"/>
    <property type="project" value="TreeGrafter"/>
</dbReference>
<gene>
    <name evidence="12" type="ORF">PBRASI_LOCUS3149</name>
</gene>